<dbReference type="InterPro" id="IPR043128">
    <property type="entry name" value="Rev_trsase/Diguanyl_cyclase"/>
</dbReference>
<dbReference type="SUPFAM" id="SSF55073">
    <property type="entry name" value="Nucleotide cyclase"/>
    <property type="match status" value="1"/>
</dbReference>
<dbReference type="EC" id="2.7.7.65" evidence="1"/>
<evidence type="ECO:0000256" key="2">
    <source>
        <dbReference type="ARBA" id="ARBA00034247"/>
    </source>
</evidence>
<dbReference type="RefSeq" id="WP_099954035.1">
    <property type="nucleotide sequence ID" value="NZ_CP028843.1"/>
</dbReference>
<dbReference type="GO" id="GO:0043709">
    <property type="term" value="P:cell adhesion involved in single-species biofilm formation"/>
    <property type="evidence" value="ECO:0007669"/>
    <property type="project" value="TreeGrafter"/>
</dbReference>
<organism evidence="4 5">
    <name type="scientific">Methylobacterium currus</name>
    <dbReference type="NCBI Taxonomy" id="2051553"/>
    <lineage>
        <taxon>Bacteria</taxon>
        <taxon>Pseudomonadati</taxon>
        <taxon>Pseudomonadota</taxon>
        <taxon>Alphaproteobacteria</taxon>
        <taxon>Hyphomicrobiales</taxon>
        <taxon>Methylobacteriaceae</taxon>
        <taxon>Methylobacterium</taxon>
    </lineage>
</organism>
<evidence type="ECO:0000313" key="4">
    <source>
        <dbReference type="EMBL" id="AWB22199.1"/>
    </source>
</evidence>
<name>A0A2R4WKY0_9HYPH</name>
<dbReference type="OrthoDB" id="9812260at2"/>
<gene>
    <name evidence="4" type="ORF">DA075_15755</name>
</gene>
<dbReference type="InterPro" id="IPR050469">
    <property type="entry name" value="Diguanylate_Cyclase"/>
</dbReference>
<dbReference type="AlphaFoldDB" id="A0A2R4WKY0"/>
<dbReference type="SMART" id="SM00267">
    <property type="entry name" value="GGDEF"/>
    <property type="match status" value="1"/>
</dbReference>
<proteinExistence type="predicted"/>
<feature type="domain" description="GGDEF" evidence="3">
    <location>
        <begin position="137"/>
        <end position="269"/>
    </location>
</feature>
<sequence>MISVSPVLDLLAVGIALLAVAPLRDVSRLARNPVAKRGWQALMAAMALCMLLLTVKAVRDLHKPLDADAAMQLIVHLVGASIMTTFAQLARRTALDVVRLARFEAQAFTDGLTGLGNRRLFAERLTEEVARARETGAPLSLIVLDIDHFKQVNDTYGHAVGDVVLKHIADTVMAGMRNADTVCRIGGEEIVIIMPRIDPAQAAELADALRAAVGAMAVPIGDGRAITATISLGFATRQPEEGGESLFRRADAALYTAKRDGRDRVGLAA</sequence>
<dbReference type="KEGG" id="mee:DA075_15755"/>
<dbReference type="Pfam" id="PF00990">
    <property type="entry name" value="GGDEF"/>
    <property type="match status" value="1"/>
</dbReference>
<dbReference type="PANTHER" id="PTHR45138">
    <property type="entry name" value="REGULATORY COMPONENTS OF SENSORY TRANSDUCTION SYSTEM"/>
    <property type="match status" value="1"/>
</dbReference>
<keyword evidence="5" id="KW-1185">Reference proteome</keyword>
<dbReference type="FunFam" id="3.30.70.270:FF:000001">
    <property type="entry name" value="Diguanylate cyclase domain protein"/>
    <property type="match status" value="1"/>
</dbReference>
<dbReference type="NCBIfam" id="TIGR00254">
    <property type="entry name" value="GGDEF"/>
    <property type="match status" value="1"/>
</dbReference>
<dbReference type="EMBL" id="CP028843">
    <property type="protein sequence ID" value="AWB22199.1"/>
    <property type="molecule type" value="Genomic_DNA"/>
</dbReference>
<dbReference type="CDD" id="cd01949">
    <property type="entry name" value="GGDEF"/>
    <property type="match status" value="1"/>
</dbReference>
<dbReference type="InterPro" id="IPR029787">
    <property type="entry name" value="Nucleotide_cyclase"/>
</dbReference>
<dbReference type="GO" id="GO:0005886">
    <property type="term" value="C:plasma membrane"/>
    <property type="evidence" value="ECO:0007669"/>
    <property type="project" value="TreeGrafter"/>
</dbReference>
<evidence type="ECO:0000256" key="1">
    <source>
        <dbReference type="ARBA" id="ARBA00012528"/>
    </source>
</evidence>
<evidence type="ECO:0000313" key="5">
    <source>
        <dbReference type="Proteomes" id="UP000244755"/>
    </source>
</evidence>
<accession>A0A2R4WKY0</accession>
<reference evidence="4 5" key="1">
    <citation type="submission" date="2018-04" db="EMBL/GenBank/DDBJ databases">
        <title>Methylobacterium sp. PR1016A genome.</title>
        <authorList>
            <person name="Park W."/>
        </authorList>
    </citation>
    <scope>NUCLEOTIDE SEQUENCE [LARGE SCALE GENOMIC DNA]</scope>
    <source>
        <strain evidence="4 5">PR1016A</strain>
    </source>
</reference>
<dbReference type="GO" id="GO:1902201">
    <property type="term" value="P:negative regulation of bacterial-type flagellum-dependent cell motility"/>
    <property type="evidence" value="ECO:0007669"/>
    <property type="project" value="TreeGrafter"/>
</dbReference>
<protein>
    <recommendedName>
        <fullName evidence="1">diguanylate cyclase</fullName>
        <ecNumber evidence="1">2.7.7.65</ecNumber>
    </recommendedName>
</protein>
<dbReference type="InterPro" id="IPR000160">
    <property type="entry name" value="GGDEF_dom"/>
</dbReference>
<evidence type="ECO:0000259" key="3">
    <source>
        <dbReference type="PROSITE" id="PS50887"/>
    </source>
</evidence>
<comment type="catalytic activity">
    <reaction evidence="2">
        <text>2 GTP = 3',3'-c-di-GMP + 2 diphosphate</text>
        <dbReference type="Rhea" id="RHEA:24898"/>
        <dbReference type="ChEBI" id="CHEBI:33019"/>
        <dbReference type="ChEBI" id="CHEBI:37565"/>
        <dbReference type="ChEBI" id="CHEBI:58805"/>
        <dbReference type="EC" id="2.7.7.65"/>
    </reaction>
</comment>
<dbReference type="GO" id="GO:0052621">
    <property type="term" value="F:diguanylate cyclase activity"/>
    <property type="evidence" value="ECO:0007669"/>
    <property type="project" value="UniProtKB-EC"/>
</dbReference>
<dbReference type="PROSITE" id="PS50887">
    <property type="entry name" value="GGDEF"/>
    <property type="match status" value="1"/>
</dbReference>
<dbReference type="Gene3D" id="3.30.70.270">
    <property type="match status" value="1"/>
</dbReference>
<dbReference type="PANTHER" id="PTHR45138:SF9">
    <property type="entry name" value="DIGUANYLATE CYCLASE DGCM-RELATED"/>
    <property type="match status" value="1"/>
</dbReference>
<dbReference type="Proteomes" id="UP000244755">
    <property type="component" value="Chromosome 1"/>
</dbReference>